<dbReference type="EnsemblMetazoa" id="SMAR000595-RA">
    <property type="protein sequence ID" value="SMAR000595-PA"/>
    <property type="gene ID" value="SMAR000595"/>
</dbReference>
<keyword evidence="6 18" id="KW-1133">Transmembrane helix</keyword>
<evidence type="ECO:0000256" key="2">
    <source>
        <dbReference type="ARBA" id="ARBA00007242"/>
    </source>
</evidence>
<keyword evidence="13" id="KW-0807">Transducer</keyword>
<dbReference type="PhylomeDB" id="T1IIA3"/>
<keyword evidence="4 18" id="KW-0812">Transmembrane</keyword>
<dbReference type="InterPro" id="IPR043458">
    <property type="entry name" value="GPR158/179"/>
</dbReference>
<evidence type="ECO:0000313" key="21">
    <source>
        <dbReference type="EnsemblMetazoa" id="SMAR000595-PA"/>
    </source>
</evidence>
<feature type="signal peptide" evidence="19">
    <location>
        <begin position="1"/>
        <end position="21"/>
    </location>
</feature>
<keyword evidence="3" id="KW-1003">Cell membrane</keyword>
<dbReference type="OMA" id="GIYLCYR"/>
<keyword evidence="10" id="KW-1015">Disulfide bond</keyword>
<sequence>MGFGWVWVIPVLASSFISINCQDPKESEDIASNILNLIQSVREEANCTRTSLAHYNYDFPPALRTLFNRTAALCVNAANVLNSVHQPEVVDSAHEESLLYSLVNGLVVGDELIFAAAVVVRRDKLRIPFAYRTGINSGSVKWVDAASVWRPVEEEWGPGAQWLMLDSAPDVDVRDVSDGGVVWSAVKDEWWTAPFFDCGLTNKWLAALSVPFYGRDVDKKVVIRGVVAIMFDMDIVDVNQCAGDESLLADTHRCDRLTMQCHPMRRQGLRPGAYSCSCRAGYFFPEPSNPHGRLNGSQVDAITERSELRCAPCRSGCASCVDESPCFVEYDVLLRGFPLGVQSFSMTIAIIIAVIVFRLRKAVTIATGMWTMLEMILIGAILIYATVVCRYFEPTTLNCLLEPWFRELGFAFCYGAIVLKMYKILVEFRTRKAHRWVVRDKDLLKYLAAIVLVVSGYMAAWTALNIHLLQEGYTVLAVGFTPDGLRYIICRSAWWEYVTETGELLFLLFGVHLSYHARNAVTEFGEKRYLCLAIFIELLVSVALHVLRHVLWLDVNPDYIFLMYFIRCQITVTVILILVFGPKLWYYHRPPREDPEHRGEHTVHETVKLQDGVTSNGEVDIGEINLADMDPEDIRAELRRVYTQLQILRNKTMRKDNPHISKRRGGRKATHRRFSLQAFHPRHRPYNGGGDHEAEHSKTPEESTASGDIPPDPDAIAVTSPSNVTFKGLMLK</sequence>
<dbReference type="PROSITE" id="PS50259">
    <property type="entry name" value="G_PROTEIN_RECEP_F3_4"/>
    <property type="match status" value="1"/>
</dbReference>
<evidence type="ECO:0000256" key="9">
    <source>
        <dbReference type="ARBA" id="ARBA00023136"/>
    </source>
</evidence>
<reference evidence="21" key="2">
    <citation type="submission" date="2015-02" db="UniProtKB">
        <authorList>
            <consortium name="EnsemblMetazoa"/>
        </authorList>
    </citation>
    <scope>IDENTIFICATION</scope>
</reference>
<keyword evidence="8" id="KW-0297">G-protein coupled receptor</keyword>
<dbReference type="Gene3D" id="3.30.450.20">
    <property type="entry name" value="PAS domain"/>
    <property type="match status" value="1"/>
</dbReference>
<feature type="transmembrane region" description="Helical" evidence="18">
    <location>
        <begin position="404"/>
        <end position="422"/>
    </location>
</feature>
<keyword evidence="5 19" id="KW-0732">Signal</keyword>
<dbReference type="Proteomes" id="UP000014500">
    <property type="component" value="Unassembled WGS sequence"/>
</dbReference>
<dbReference type="PANTHER" id="PTHR32546:SF26">
    <property type="entry name" value="SMOG, ISOFORM D"/>
    <property type="match status" value="1"/>
</dbReference>
<dbReference type="EMBL" id="JH430149">
    <property type="status" value="NOT_ANNOTATED_CDS"/>
    <property type="molecule type" value="Genomic_DNA"/>
</dbReference>
<dbReference type="GO" id="GO:0045211">
    <property type="term" value="C:postsynaptic membrane"/>
    <property type="evidence" value="ECO:0007669"/>
    <property type="project" value="UniProtKB-SubCell"/>
</dbReference>
<evidence type="ECO:0000256" key="6">
    <source>
        <dbReference type="ARBA" id="ARBA00022989"/>
    </source>
</evidence>
<feature type="region of interest" description="Disordered" evidence="17">
    <location>
        <begin position="656"/>
        <end position="722"/>
    </location>
</feature>
<feature type="compositionally biased region" description="Basic and acidic residues" evidence="17">
    <location>
        <begin position="690"/>
        <end position="701"/>
    </location>
</feature>
<evidence type="ECO:0000256" key="3">
    <source>
        <dbReference type="ARBA" id="ARBA00022475"/>
    </source>
</evidence>
<protein>
    <recommendedName>
        <fullName evidence="20">G-protein coupled receptors family 3 profile domain-containing protein</fullName>
    </recommendedName>
</protein>
<dbReference type="GO" id="GO:0043005">
    <property type="term" value="C:neuron projection"/>
    <property type="evidence" value="ECO:0007669"/>
    <property type="project" value="UniProtKB-SubCell"/>
</dbReference>
<dbReference type="InterPro" id="IPR017978">
    <property type="entry name" value="GPCR_3_C"/>
</dbReference>
<proteinExistence type="inferred from homology"/>
<feature type="transmembrane region" description="Helical" evidence="18">
    <location>
        <begin position="443"/>
        <end position="464"/>
    </location>
</feature>
<organism evidence="21 22">
    <name type="scientific">Strigamia maritima</name>
    <name type="common">European centipede</name>
    <name type="synonym">Geophilus maritimus</name>
    <dbReference type="NCBI Taxonomy" id="126957"/>
    <lineage>
        <taxon>Eukaryota</taxon>
        <taxon>Metazoa</taxon>
        <taxon>Ecdysozoa</taxon>
        <taxon>Arthropoda</taxon>
        <taxon>Myriapoda</taxon>
        <taxon>Chilopoda</taxon>
        <taxon>Pleurostigmophora</taxon>
        <taxon>Geophilomorpha</taxon>
        <taxon>Linotaeniidae</taxon>
        <taxon>Strigamia</taxon>
    </lineage>
</organism>
<dbReference type="AlphaFoldDB" id="T1IIA3"/>
<feature type="chain" id="PRO_5004589723" description="G-protein coupled receptors family 3 profile domain-containing protein" evidence="19">
    <location>
        <begin position="22"/>
        <end position="732"/>
    </location>
</feature>
<evidence type="ECO:0000256" key="13">
    <source>
        <dbReference type="ARBA" id="ARBA00023224"/>
    </source>
</evidence>
<evidence type="ECO:0000256" key="17">
    <source>
        <dbReference type="SAM" id="MobiDB-lite"/>
    </source>
</evidence>
<evidence type="ECO:0000256" key="1">
    <source>
        <dbReference type="ARBA" id="ARBA00004487"/>
    </source>
</evidence>
<dbReference type="Pfam" id="PF22572">
    <property type="entry name" value="GPR158_179_EC"/>
    <property type="match status" value="1"/>
</dbReference>
<evidence type="ECO:0000256" key="18">
    <source>
        <dbReference type="SAM" id="Phobius"/>
    </source>
</evidence>
<evidence type="ECO:0000313" key="22">
    <source>
        <dbReference type="Proteomes" id="UP000014500"/>
    </source>
</evidence>
<dbReference type="eggNOG" id="KOG4418">
    <property type="taxonomic scope" value="Eukaryota"/>
</dbReference>
<name>T1IIA3_STRMM</name>
<evidence type="ECO:0000256" key="12">
    <source>
        <dbReference type="ARBA" id="ARBA00023180"/>
    </source>
</evidence>
<accession>T1IIA3</accession>
<feature type="transmembrane region" description="Helical" evidence="18">
    <location>
        <begin position="339"/>
        <end position="359"/>
    </location>
</feature>
<feature type="transmembrane region" description="Helical" evidence="18">
    <location>
        <begin position="529"/>
        <end position="547"/>
    </location>
</feature>
<evidence type="ECO:0000256" key="8">
    <source>
        <dbReference type="ARBA" id="ARBA00023040"/>
    </source>
</evidence>
<evidence type="ECO:0000256" key="4">
    <source>
        <dbReference type="ARBA" id="ARBA00022692"/>
    </source>
</evidence>
<dbReference type="HOGENOM" id="CLU_006832_1_0_1"/>
<dbReference type="InterPro" id="IPR054714">
    <property type="entry name" value="GPR158_179_extracellular"/>
</dbReference>
<evidence type="ECO:0000256" key="11">
    <source>
        <dbReference type="ARBA" id="ARBA00023170"/>
    </source>
</evidence>
<keyword evidence="9 18" id="KW-0472">Membrane</keyword>
<keyword evidence="11" id="KW-0675">Receptor</keyword>
<evidence type="ECO:0000256" key="7">
    <source>
        <dbReference type="ARBA" id="ARBA00023018"/>
    </source>
</evidence>
<dbReference type="CDD" id="cd15293">
    <property type="entry name" value="7tmC_GPR158-like"/>
    <property type="match status" value="1"/>
</dbReference>
<dbReference type="STRING" id="126957.T1IIA3"/>
<feature type="transmembrane region" description="Helical" evidence="18">
    <location>
        <begin position="371"/>
        <end position="392"/>
    </location>
</feature>
<dbReference type="GO" id="GO:0004930">
    <property type="term" value="F:G protein-coupled receptor activity"/>
    <property type="evidence" value="ECO:0007669"/>
    <property type="project" value="UniProtKB-KW"/>
</dbReference>
<keyword evidence="14" id="KW-0628">Postsynaptic cell membrane</keyword>
<keyword evidence="7" id="KW-0770">Synapse</keyword>
<comment type="similarity">
    <text evidence="2">Belongs to the G-protein coupled receptor 3 family.</text>
</comment>
<evidence type="ECO:0000256" key="16">
    <source>
        <dbReference type="ARBA" id="ARBA00034104"/>
    </source>
</evidence>
<evidence type="ECO:0000256" key="15">
    <source>
        <dbReference type="ARBA" id="ARBA00023273"/>
    </source>
</evidence>
<evidence type="ECO:0000256" key="14">
    <source>
        <dbReference type="ARBA" id="ARBA00023257"/>
    </source>
</evidence>
<comment type="subcellular location">
    <subcellularLocation>
        <location evidence="1">Cell projection</location>
        <location evidence="1">Neuron projection</location>
    </subcellularLocation>
    <subcellularLocation>
        <location evidence="16">Postsynaptic cell membrane</location>
        <topology evidence="16">Multi-pass membrane protein</topology>
    </subcellularLocation>
</comment>
<keyword evidence="22" id="KW-1185">Reference proteome</keyword>
<evidence type="ECO:0000256" key="19">
    <source>
        <dbReference type="SAM" id="SignalP"/>
    </source>
</evidence>
<dbReference type="PANTHER" id="PTHR32546">
    <property type="entry name" value="G-PROTEIN COUPLED RECEPTOR 158-RELATED"/>
    <property type="match status" value="1"/>
</dbReference>
<keyword evidence="12" id="KW-0325">Glycoprotein</keyword>
<feature type="transmembrane region" description="Helical" evidence="18">
    <location>
        <begin position="559"/>
        <end position="580"/>
    </location>
</feature>
<evidence type="ECO:0000256" key="5">
    <source>
        <dbReference type="ARBA" id="ARBA00022729"/>
    </source>
</evidence>
<feature type="domain" description="G-protein coupled receptors family 3 profile" evidence="20">
    <location>
        <begin position="346"/>
        <end position="594"/>
    </location>
</feature>
<keyword evidence="15" id="KW-0966">Cell projection</keyword>
<feature type="compositionally biased region" description="Basic residues" evidence="17">
    <location>
        <begin position="660"/>
        <end position="685"/>
    </location>
</feature>
<dbReference type="Pfam" id="PF00003">
    <property type="entry name" value="7tm_3"/>
    <property type="match status" value="1"/>
</dbReference>
<evidence type="ECO:0000259" key="20">
    <source>
        <dbReference type="PROSITE" id="PS50259"/>
    </source>
</evidence>
<evidence type="ECO:0000256" key="10">
    <source>
        <dbReference type="ARBA" id="ARBA00023157"/>
    </source>
</evidence>
<reference evidence="22" key="1">
    <citation type="submission" date="2011-05" db="EMBL/GenBank/DDBJ databases">
        <authorList>
            <person name="Richards S.R."/>
            <person name="Qu J."/>
            <person name="Jiang H."/>
            <person name="Jhangiani S.N."/>
            <person name="Agravi P."/>
            <person name="Goodspeed R."/>
            <person name="Gross S."/>
            <person name="Mandapat C."/>
            <person name="Jackson L."/>
            <person name="Mathew T."/>
            <person name="Pu L."/>
            <person name="Thornton R."/>
            <person name="Saada N."/>
            <person name="Wilczek-Boney K.B."/>
            <person name="Lee S."/>
            <person name="Kovar C."/>
            <person name="Wu Y."/>
            <person name="Scherer S.E."/>
            <person name="Worley K.C."/>
            <person name="Muzny D.M."/>
            <person name="Gibbs R."/>
        </authorList>
    </citation>
    <scope>NUCLEOTIDE SEQUENCE</scope>
    <source>
        <strain evidence="22">Brora</strain>
    </source>
</reference>
<feature type="transmembrane region" description="Helical" evidence="18">
    <location>
        <begin position="501"/>
        <end position="517"/>
    </location>
</feature>